<evidence type="ECO:0000256" key="8">
    <source>
        <dbReference type="PIRSR" id="PIRSR000524-50"/>
    </source>
</evidence>
<evidence type="ECO:0000313" key="13">
    <source>
        <dbReference type="Proteomes" id="UP000065807"/>
    </source>
</evidence>
<dbReference type="EMBL" id="AP014924">
    <property type="protein sequence ID" value="BAS27041.1"/>
    <property type="molecule type" value="Genomic_DNA"/>
</dbReference>
<dbReference type="FunFam" id="3.40.640.10:FF:000054">
    <property type="entry name" value="Serine--glyoxylate aminotransferase"/>
    <property type="match status" value="1"/>
</dbReference>
<evidence type="ECO:0000256" key="1">
    <source>
        <dbReference type="ARBA" id="ARBA00001933"/>
    </source>
</evidence>
<dbReference type="KEGG" id="lpil:LIP_1184"/>
<dbReference type="InterPro" id="IPR015421">
    <property type="entry name" value="PyrdxlP-dep_Trfase_major"/>
</dbReference>
<evidence type="ECO:0000256" key="4">
    <source>
        <dbReference type="ARBA" id="ARBA00022898"/>
    </source>
</evidence>
<name>A0A0K2SIT6_LIMPI</name>
<keyword evidence="12" id="KW-0032">Aminotransferase</keyword>
<dbReference type="PIRSF" id="PIRSF000524">
    <property type="entry name" value="SPT"/>
    <property type="match status" value="1"/>
</dbReference>
<sequence>MEPLLLIPGPTPLPQEVRDALARPMIGHRGEAFATLYRRVTARLKPLFGTGQEVLIFPGSGTGAMEAAVVNLFSPGDRVVALVAGDFGARFAAIADAFGLAVDRLEVPWGWVVSPEALRDRLRTYPPGEVRGVLITHNETSTGALSPVQELARVAHQEAGALVVVDAVSGLGGAPLALDGWGIDLLLTASQKCLMTPPGLALLALSPTAWEAAERARLPRSYWDVREARRFGARGETPYTPAVSLWFALDRALDLIEREGLDAVFERHRRMGAMVRAGARVLGLQVLAGEEHASPTVTCLLLPEGVEPAALRRSLRERGVEVAGGQGALKGSAIRIAHMGATRPQDLLVAVEALGEALREHGRDVSPQAAVEAARAQA</sequence>
<evidence type="ECO:0000256" key="9">
    <source>
        <dbReference type="RuleBase" id="RU004075"/>
    </source>
</evidence>
<feature type="modified residue" description="N6-(pyridoxal phosphate)lysine" evidence="8">
    <location>
        <position position="192"/>
    </location>
</feature>
<evidence type="ECO:0000256" key="7">
    <source>
        <dbReference type="PIRSR" id="PIRSR000524-1"/>
    </source>
</evidence>
<comment type="subunit">
    <text evidence="3">Heterodimer of a large and a small subunit.</text>
</comment>
<comment type="function">
    <text evidence="5">Soluble hydrogenase catalyzes both production and consumption of hydrogen from suitable artificial electron donors or acceptors. This subunit catalyzes the tritium-exchange activity.</text>
</comment>
<feature type="binding site" evidence="7">
    <location>
        <position position="335"/>
    </location>
    <ligand>
        <name>substrate</name>
    </ligand>
</feature>
<dbReference type="InterPro" id="IPR020578">
    <property type="entry name" value="Aminotrans_V_PyrdxlP_BS"/>
</dbReference>
<dbReference type="STRING" id="1555112.LIP_1184"/>
<dbReference type="InterPro" id="IPR015422">
    <property type="entry name" value="PyrdxlP-dep_Trfase_small"/>
</dbReference>
<comment type="cofactor">
    <cofactor evidence="1 8 10">
        <name>pyridoxal 5'-phosphate</name>
        <dbReference type="ChEBI" id="CHEBI:597326"/>
    </cofactor>
</comment>
<evidence type="ECO:0000256" key="6">
    <source>
        <dbReference type="ARBA" id="ARBA00079151"/>
    </source>
</evidence>
<evidence type="ECO:0000256" key="3">
    <source>
        <dbReference type="ARBA" id="ARBA00011771"/>
    </source>
</evidence>
<dbReference type="PATRIC" id="fig|1555112.3.peg.1233"/>
<dbReference type="RefSeq" id="WP_068135377.1">
    <property type="nucleotide sequence ID" value="NZ_AP014924.1"/>
</dbReference>
<dbReference type="PROSITE" id="PS00595">
    <property type="entry name" value="AA_TRANSFER_CLASS_5"/>
    <property type="match status" value="1"/>
</dbReference>
<gene>
    <name evidence="12" type="ORF">LIP_1184</name>
</gene>
<dbReference type="PANTHER" id="PTHR21152">
    <property type="entry name" value="AMINOTRANSFERASE CLASS V"/>
    <property type="match status" value="1"/>
</dbReference>
<dbReference type="SUPFAM" id="SSF53383">
    <property type="entry name" value="PLP-dependent transferases"/>
    <property type="match status" value="1"/>
</dbReference>
<keyword evidence="4 8" id="KW-0663">Pyridoxal phosphate</keyword>
<proteinExistence type="inferred from homology"/>
<reference evidence="13" key="2">
    <citation type="journal article" date="2016" name="Int. J. Syst. Evol. Microbiol.">
        <title>Complete genome sequence and cell structure of Limnochorda pilosa, a Gram-negative spore-former within the phylum Firmicutes.</title>
        <authorList>
            <person name="Watanabe M."/>
            <person name="Kojima H."/>
            <person name="Fukui M."/>
        </authorList>
    </citation>
    <scope>NUCLEOTIDE SEQUENCE [LARGE SCALE GENOMIC DNA]</scope>
    <source>
        <strain evidence="13">HC45</strain>
    </source>
</reference>
<evidence type="ECO:0000256" key="2">
    <source>
        <dbReference type="ARBA" id="ARBA00009236"/>
    </source>
</evidence>
<dbReference type="GO" id="GO:0008453">
    <property type="term" value="F:alanine-glyoxylate transaminase activity"/>
    <property type="evidence" value="ECO:0007669"/>
    <property type="project" value="TreeGrafter"/>
</dbReference>
<evidence type="ECO:0000313" key="12">
    <source>
        <dbReference type="EMBL" id="BAS27041.1"/>
    </source>
</evidence>
<dbReference type="Gene3D" id="3.40.640.10">
    <property type="entry name" value="Type I PLP-dependent aspartate aminotransferase-like (Major domain)"/>
    <property type="match status" value="1"/>
</dbReference>
<dbReference type="GO" id="GO:0019265">
    <property type="term" value="P:glycine biosynthetic process, by transamination of glyoxylate"/>
    <property type="evidence" value="ECO:0007669"/>
    <property type="project" value="TreeGrafter"/>
</dbReference>
<feature type="domain" description="Aminotransferase class V" evidence="11">
    <location>
        <begin position="25"/>
        <end position="329"/>
    </location>
</feature>
<organism evidence="12 13">
    <name type="scientific">Limnochorda pilosa</name>
    <dbReference type="NCBI Taxonomy" id="1555112"/>
    <lineage>
        <taxon>Bacteria</taxon>
        <taxon>Bacillati</taxon>
        <taxon>Bacillota</taxon>
        <taxon>Limnochordia</taxon>
        <taxon>Limnochordales</taxon>
        <taxon>Limnochordaceae</taxon>
        <taxon>Limnochorda</taxon>
    </lineage>
</organism>
<keyword evidence="12" id="KW-0808">Transferase</keyword>
<dbReference type="InterPro" id="IPR015424">
    <property type="entry name" value="PyrdxlP-dep_Trfase"/>
</dbReference>
<evidence type="ECO:0000259" key="11">
    <source>
        <dbReference type="Pfam" id="PF00266"/>
    </source>
</evidence>
<dbReference type="OrthoDB" id="389074at2"/>
<dbReference type="InterPro" id="IPR024169">
    <property type="entry name" value="SP_NH2Trfase/AEP_transaminase"/>
</dbReference>
<accession>A0A0K2SIT6</accession>
<keyword evidence="13" id="KW-1185">Reference proteome</keyword>
<reference evidence="13" key="1">
    <citation type="submission" date="2015-07" db="EMBL/GenBank/DDBJ databases">
        <title>Complete genome sequence and phylogenetic analysis of Limnochorda pilosa.</title>
        <authorList>
            <person name="Watanabe M."/>
            <person name="Kojima H."/>
            <person name="Fukui M."/>
        </authorList>
    </citation>
    <scope>NUCLEOTIDE SEQUENCE [LARGE SCALE GENOMIC DNA]</scope>
    <source>
        <strain evidence="13">HC45</strain>
    </source>
</reference>
<protein>
    <recommendedName>
        <fullName evidence="6">Tritium exchange subunit</fullName>
    </recommendedName>
</protein>
<dbReference type="GO" id="GO:0004760">
    <property type="term" value="F:L-serine-pyruvate transaminase activity"/>
    <property type="evidence" value="ECO:0007669"/>
    <property type="project" value="TreeGrafter"/>
</dbReference>
<dbReference type="Pfam" id="PF00266">
    <property type="entry name" value="Aminotran_5"/>
    <property type="match status" value="1"/>
</dbReference>
<evidence type="ECO:0000256" key="10">
    <source>
        <dbReference type="RuleBase" id="RU004504"/>
    </source>
</evidence>
<evidence type="ECO:0000256" key="5">
    <source>
        <dbReference type="ARBA" id="ARBA00054899"/>
    </source>
</evidence>
<dbReference type="Gene3D" id="3.90.1150.10">
    <property type="entry name" value="Aspartate Aminotransferase, domain 1"/>
    <property type="match status" value="1"/>
</dbReference>
<dbReference type="Proteomes" id="UP000065807">
    <property type="component" value="Chromosome"/>
</dbReference>
<dbReference type="InterPro" id="IPR000192">
    <property type="entry name" value="Aminotrans_V_dom"/>
</dbReference>
<comment type="similarity">
    <text evidence="2 9">Belongs to the class-V pyridoxal-phosphate-dependent aminotransferase family.</text>
</comment>
<dbReference type="PANTHER" id="PTHR21152:SF40">
    <property type="entry name" value="ALANINE--GLYOXYLATE AMINOTRANSFERASE"/>
    <property type="match status" value="1"/>
</dbReference>
<dbReference type="AlphaFoldDB" id="A0A0K2SIT6"/>